<keyword evidence="3" id="KW-1185">Reference proteome</keyword>
<accession>A0A3M8VRF2</accession>
<sequence>PVARALPEPGEPPTAAGPRVRIEAEPPPGAALTPDLPGAPRHEPAAGTEAGQPTGPGRDPRVVRLTVGAADSDDLLRALLAARPPWHIRAVADVPADPDPEAS</sequence>
<dbReference type="EMBL" id="RIBZ01000303">
    <property type="protein sequence ID" value="RNG18995.1"/>
    <property type="molecule type" value="Genomic_DNA"/>
</dbReference>
<dbReference type="AlphaFoldDB" id="A0A3M8VRF2"/>
<proteinExistence type="predicted"/>
<evidence type="ECO:0000313" key="3">
    <source>
        <dbReference type="Proteomes" id="UP000275401"/>
    </source>
</evidence>
<dbReference type="Proteomes" id="UP000275401">
    <property type="component" value="Unassembled WGS sequence"/>
</dbReference>
<evidence type="ECO:0000256" key="1">
    <source>
        <dbReference type="SAM" id="MobiDB-lite"/>
    </source>
</evidence>
<comment type="caution">
    <text evidence="2">The sequence shown here is derived from an EMBL/GenBank/DDBJ whole genome shotgun (WGS) entry which is preliminary data.</text>
</comment>
<name>A0A3M8VRF2_9ACTN</name>
<reference evidence="2 3" key="1">
    <citation type="submission" date="2018-11" db="EMBL/GenBank/DDBJ databases">
        <title>The Potential of Streptomyces as Biocontrol Agents against the Tomato grey mould, Botrytis cinerea (Gray mold) Frontiers in Microbiology.</title>
        <authorList>
            <person name="Li D."/>
        </authorList>
    </citation>
    <scope>NUCLEOTIDE SEQUENCE [LARGE SCALE GENOMIC DNA]</scope>
    <source>
        <strain evidence="2 3">NEAU-LD23</strain>
    </source>
</reference>
<organism evidence="2 3">
    <name type="scientific">Streptomyces botrytidirepellens</name>
    <dbReference type="NCBI Taxonomy" id="2486417"/>
    <lineage>
        <taxon>Bacteria</taxon>
        <taxon>Bacillati</taxon>
        <taxon>Actinomycetota</taxon>
        <taxon>Actinomycetes</taxon>
        <taxon>Kitasatosporales</taxon>
        <taxon>Streptomycetaceae</taxon>
        <taxon>Streptomyces</taxon>
    </lineage>
</organism>
<feature type="region of interest" description="Disordered" evidence="1">
    <location>
        <begin position="1"/>
        <end position="61"/>
    </location>
</feature>
<protein>
    <submittedName>
        <fullName evidence="2">Uncharacterized protein</fullName>
    </submittedName>
</protein>
<gene>
    <name evidence="2" type="ORF">EEJ42_25365</name>
</gene>
<evidence type="ECO:0000313" key="2">
    <source>
        <dbReference type="EMBL" id="RNG18995.1"/>
    </source>
</evidence>
<feature type="non-terminal residue" evidence="2">
    <location>
        <position position="1"/>
    </location>
</feature>